<evidence type="ECO:0000256" key="1">
    <source>
        <dbReference type="SAM" id="Phobius"/>
    </source>
</evidence>
<comment type="caution">
    <text evidence="2">The sequence shown here is derived from an EMBL/GenBank/DDBJ whole genome shotgun (WGS) entry which is preliminary data.</text>
</comment>
<feature type="transmembrane region" description="Helical" evidence="1">
    <location>
        <begin position="132"/>
        <end position="151"/>
    </location>
</feature>
<keyword evidence="1" id="KW-0812">Transmembrane</keyword>
<dbReference type="EMBL" id="JBHLVO010000001">
    <property type="protein sequence ID" value="MFC0269974.1"/>
    <property type="molecule type" value="Genomic_DNA"/>
</dbReference>
<evidence type="ECO:0008006" key="4">
    <source>
        <dbReference type="Google" id="ProtNLM"/>
    </source>
</evidence>
<sequence>MKKLLQPALLNIVTIILFGWALTAFYMAQVQFAEIIKDPEPPWEISVNIVPLLIFFVICTPISFYLTIRNKKKHGGLWKTFMLPPEFEEADEREQLITAKACRASYITMWFVTPIAAGLLLLHPFVEKWLPYYPILVILVIPLAQILSYFISLKKNI</sequence>
<feature type="transmembrane region" description="Helical" evidence="1">
    <location>
        <begin position="48"/>
        <end position="68"/>
    </location>
</feature>
<evidence type="ECO:0000313" key="2">
    <source>
        <dbReference type="EMBL" id="MFC0269974.1"/>
    </source>
</evidence>
<feature type="transmembrane region" description="Helical" evidence="1">
    <location>
        <begin position="7"/>
        <end position="28"/>
    </location>
</feature>
<gene>
    <name evidence="2" type="ORF">ACFFIX_00685</name>
</gene>
<name>A0ABV6G8G3_9BACI</name>
<dbReference type="RefSeq" id="WP_378929437.1">
    <property type="nucleotide sequence ID" value="NZ_JBHLVO010000001.1"/>
</dbReference>
<feature type="transmembrane region" description="Helical" evidence="1">
    <location>
        <begin position="106"/>
        <end position="126"/>
    </location>
</feature>
<accession>A0ABV6G8G3</accession>
<reference evidence="2 3" key="1">
    <citation type="submission" date="2024-09" db="EMBL/GenBank/DDBJ databases">
        <authorList>
            <person name="Sun Q."/>
            <person name="Mori K."/>
        </authorList>
    </citation>
    <scope>NUCLEOTIDE SEQUENCE [LARGE SCALE GENOMIC DNA]</scope>
    <source>
        <strain evidence="2 3">CCM 7228</strain>
    </source>
</reference>
<dbReference type="Proteomes" id="UP001589854">
    <property type="component" value="Unassembled WGS sequence"/>
</dbReference>
<protein>
    <recommendedName>
        <fullName evidence="4">DUF2178 domain-containing protein</fullName>
    </recommendedName>
</protein>
<evidence type="ECO:0000313" key="3">
    <source>
        <dbReference type="Proteomes" id="UP001589854"/>
    </source>
</evidence>
<organism evidence="2 3">
    <name type="scientific">Metabacillus herbersteinensis</name>
    <dbReference type="NCBI Taxonomy" id="283816"/>
    <lineage>
        <taxon>Bacteria</taxon>
        <taxon>Bacillati</taxon>
        <taxon>Bacillota</taxon>
        <taxon>Bacilli</taxon>
        <taxon>Bacillales</taxon>
        <taxon>Bacillaceae</taxon>
        <taxon>Metabacillus</taxon>
    </lineage>
</organism>
<proteinExistence type="predicted"/>
<keyword evidence="3" id="KW-1185">Reference proteome</keyword>
<keyword evidence="1" id="KW-0472">Membrane</keyword>
<keyword evidence="1" id="KW-1133">Transmembrane helix</keyword>